<keyword evidence="3" id="KW-1185">Reference proteome</keyword>
<organism evidence="2 3">
    <name type="scientific">Kwoniella shivajii</name>
    <dbReference type="NCBI Taxonomy" id="564305"/>
    <lineage>
        <taxon>Eukaryota</taxon>
        <taxon>Fungi</taxon>
        <taxon>Dikarya</taxon>
        <taxon>Basidiomycota</taxon>
        <taxon>Agaricomycotina</taxon>
        <taxon>Tremellomycetes</taxon>
        <taxon>Tremellales</taxon>
        <taxon>Cryptococcaceae</taxon>
        <taxon>Kwoniella</taxon>
    </lineage>
</organism>
<reference evidence="2 3" key="1">
    <citation type="submission" date="2024-01" db="EMBL/GenBank/DDBJ databases">
        <title>Comparative genomics of Cryptococcus and Kwoniella reveals pathogenesis evolution and contrasting modes of karyotype evolution via chromosome fusion or intercentromeric recombination.</title>
        <authorList>
            <person name="Coelho M.A."/>
            <person name="David-Palma M."/>
            <person name="Shea T."/>
            <person name="Bowers K."/>
            <person name="McGinley-Smith S."/>
            <person name="Mohammad A.W."/>
            <person name="Gnirke A."/>
            <person name="Yurkov A.M."/>
            <person name="Nowrousian M."/>
            <person name="Sun S."/>
            <person name="Cuomo C.A."/>
            <person name="Heitman J."/>
        </authorList>
    </citation>
    <scope>NUCLEOTIDE SEQUENCE [LARGE SCALE GENOMIC DNA]</scope>
    <source>
        <strain evidence="2">CBS 11374</strain>
    </source>
</reference>
<evidence type="ECO:0000313" key="3">
    <source>
        <dbReference type="Proteomes" id="UP001329825"/>
    </source>
</evidence>
<protein>
    <submittedName>
        <fullName evidence="2">Uncharacterized protein</fullName>
    </submittedName>
</protein>
<evidence type="ECO:0000313" key="2">
    <source>
        <dbReference type="EMBL" id="WRT70295.1"/>
    </source>
</evidence>
<sequence>MNDPLSSLSAPPPRYLLESDSSDEEGQGAYPGGNLGIGPSKPKIRLQNDVQVHFTGLDDQLDEVIIGLGQSGKFILRTINGQQVGEARIGGKSVGKIVQSGNNSTVVSLDEGDFAGEESWEITKTLINKVKAKKWTIITSYVPSMYIPSPAERASTLSEPPTRILTAGSSQQNLSGSIRGFEAPNYLTGVAGALVSLASHPTSSIPQPTTVLLPLPLSSLAISRVQSTLKAFDSLLVQRIGESSKRWSEDDDEPYSARGMGRVKGQRKAVGEISSMYT</sequence>
<dbReference type="GeneID" id="87959423"/>
<dbReference type="RefSeq" id="XP_062795034.1">
    <property type="nucleotide sequence ID" value="XM_062938983.1"/>
</dbReference>
<dbReference type="Proteomes" id="UP001329825">
    <property type="component" value="Chromosome 10"/>
</dbReference>
<gene>
    <name evidence="2" type="ORF">IL334_007293</name>
</gene>
<accession>A0ABZ1DAE4</accession>
<name>A0ABZ1DAE4_9TREE</name>
<dbReference type="EMBL" id="CP141890">
    <property type="protein sequence ID" value="WRT70295.1"/>
    <property type="molecule type" value="Genomic_DNA"/>
</dbReference>
<feature type="region of interest" description="Disordered" evidence="1">
    <location>
        <begin position="246"/>
        <end position="278"/>
    </location>
</feature>
<feature type="region of interest" description="Disordered" evidence="1">
    <location>
        <begin position="1"/>
        <end position="40"/>
    </location>
</feature>
<proteinExistence type="predicted"/>
<evidence type="ECO:0000256" key="1">
    <source>
        <dbReference type="SAM" id="MobiDB-lite"/>
    </source>
</evidence>